<dbReference type="InterPro" id="IPR013783">
    <property type="entry name" value="Ig-like_fold"/>
</dbReference>
<evidence type="ECO:0000313" key="2">
    <source>
        <dbReference type="EMBL" id="RDV17207.1"/>
    </source>
</evidence>
<dbReference type="RefSeq" id="WP_115563726.1">
    <property type="nucleotide sequence ID" value="NZ_QRGR01000001.1"/>
</dbReference>
<dbReference type="EMBL" id="QRGR01000001">
    <property type="protein sequence ID" value="RDV17207.1"/>
    <property type="molecule type" value="Genomic_DNA"/>
</dbReference>
<dbReference type="AlphaFoldDB" id="A0A3D8LIH2"/>
<dbReference type="Gene3D" id="2.60.40.10">
    <property type="entry name" value="Immunoglobulins"/>
    <property type="match status" value="1"/>
</dbReference>
<accession>A0A3D8LIH2</accession>
<dbReference type="PANTHER" id="PTHR43118:SF1">
    <property type="entry name" value="RHAMNOGALACTURONAN LYASE (EUROFUNG)"/>
    <property type="match status" value="1"/>
</dbReference>
<dbReference type="Pfam" id="PF18370">
    <property type="entry name" value="RGI_lyase"/>
    <property type="match status" value="1"/>
</dbReference>
<keyword evidence="3" id="KW-1185">Reference proteome</keyword>
<dbReference type="PANTHER" id="PTHR43118">
    <property type="entry name" value="RHAMNOGALACTURONAN LYASE (EUROFUNG)"/>
    <property type="match status" value="1"/>
</dbReference>
<protein>
    <recommendedName>
        <fullName evidence="1">Rhamnogalacturonan I lyase beta-sheet domain-containing protein</fullName>
    </recommendedName>
</protein>
<sequence>MRKLILYLFVFCLTTSVYGQRIMENLDRGVVAVRHKPDAVFISWRVLATEPENFPFNLYRTTGTEKPVKLNPQPITGGTNFIDTKADFTQNTAYTVKTLVKGKETAGSKPFVVPANAPVAQYLSIPLKTPAGYNDASRWRIRAGAPPGGQRTGQLL</sequence>
<organism evidence="2 3">
    <name type="scientific">Pontibacter diazotrophicus</name>
    <dbReference type="NCBI Taxonomy" id="1400979"/>
    <lineage>
        <taxon>Bacteria</taxon>
        <taxon>Pseudomonadati</taxon>
        <taxon>Bacteroidota</taxon>
        <taxon>Cytophagia</taxon>
        <taxon>Cytophagales</taxon>
        <taxon>Hymenobacteraceae</taxon>
        <taxon>Pontibacter</taxon>
    </lineage>
</organism>
<comment type="caution">
    <text evidence="2">The sequence shown here is derived from an EMBL/GenBank/DDBJ whole genome shotgun (WGS) entry which is preliminary data.</text>
</comment>
<dbReference type="Proteomes" id="UP000256708">
    <property type="component" value="Unassembled WGS sequence"/>
</dbReference>
<dbReference type="OrthoDB" id="9802318at2"/>
<dbReference type="InterPro" id="IPR041624">
    <property type="entry name" value="RGI_lyase"/>
</dbReference>
<proteinExistence type="predicted"/>
<feature type="domain" description="Rhamnogalacturonan I lyase beta-sheet" evidence="1">
    <location>
        <begin position="22"/>
        <end position="110"/>
    </location>
</feature>
<name>A0A3D8LIH2_9BACT</name>
<evidence type="ECO:0000313" key="3">
    <source>
        <dbReference type="Proteomes" id="UP000256708"/>
    </source>
</evidence>
<dbReference type="InterPro" id="IPR034641">
    <property type="entry name" value="RGL11"/>
</dbReference>
<evidence type="ECO:0000259" key="1">
    <source>
        <dbReference type="Pfam" id="PF18370"/>
    </source>
</evidence>
<gene>
    <name evidence="2" type="ORF">DXT99_01495</name>
</gene>
<reference evidence="3" key="1">
    <citation type="submission" date="2018-08" db="EMBL/GenBank/DDBJ databases">
        <authorList>
            <person name="Liu Z.-W."/>
            <person name="Du Z.-J."/>
        </authorList>
    </citation>
    <scope>NUCLEOTIDE SEQUENCE [LARGE SCALE GENOMIC DNA]</scope>
    <source>
        <strain evidence="3">H4X</strain>
    </source>
</reference>